<dbReference type="InterPro" id="IPR012948">
    <property type="entry name" value="AARP2CN"/>
</dbReference>
<evidence type="ECO:0000256" key="7">
    <source>
        <dbReference type="ARBA" id="ARBA00023134"/>
    </source>
</evidence>
<feature type="region of interest" description="Disordered" evidence="11">
    <location>
        <begin position="440"/>
        <end position="575"/>
    </location>
</feature>
<dbReference type="PANTHER" id="PTHR12858:SF2">
    <property type="entry name" value="RIBOSOME BIOGENESIS PROTEIN BMS1 HOMOLOG"/>
    <property type="match status" value="1"/>
</dbReference>
<evidence type="ECO:0000256" key="5">
    <source>
        <dbReference type="ARBA" id="ARBA00022801"/>
    </source>
</evidence>
<dbReference type="GO" id="GO:0005525">
    <property type="term" value="F:GTP binding"/>
    <property type="evidence" value="ECO:0007669"/>
    <property type="project" value="UniProtKB-KW"/>
</dbReference>
<organism evidence="13 14">
    <name type="scientific">Artemia franciscana</name>
    <name type="common">Brine shrimp</name>
    <name type="synonym">Artemia sanfranciscana</name>
    <dbReference type="NCBI Taxonomy" id="6661"/>
    <lineage>
        <taxon>Eukaryota</taxon>
        <taxon>Metazoa</taxon>
        <taxon>Ecdysozoa</taxon>
        <taxon>Arthropoda</taxon>
        <taxon>Crustacea</taxon>
        <taxon>Branchiopoda</taxon>
        <taxon>Anostraca</taxon>
        <taxon>Artemiidae</taxon>
        <taxon>Artemia</taxon>
    </lineage>
</organism>
<feature type="domain" description="Bms1-type G" evidence="12">
    <location>
        <begin position="79"/>
        <end position="244"/>
    </location>
</feature>
<feature type="compositionally biased region" description="Acidic residues" evidence="11">
    <location>
        <begin position="440"/>
        <end position="463"/>
    </location>
</feature>
<dbReference type="GO" id="GO:0000462">
    <property type="term" value="P:maturation of SSU-rRNA from tricistronic rRNA transcript (SSU-rRNA, 5.8S rRNA, LSU-rRNA)"/>
    <property type="evidence" value="ECO:0007669"/>
    <property type="project" value="TreeGrafter"/>
</dbReference>
<dbReference type="InterPro" id="IPR037875">
    <property type="entry name" value="Bms1_N"/>
</dbReference>
<keyword evidence="14" id="KW-1185">Reference proteome</keyword>
<comment type="similarity">
    <text evidence="10">Belongs to the TRAFAC class translation factor GTPase superfamily. Bms1-like GTPase family. BMS1 subfamily.</text>
</comment>
<evidence type="ECO:0000256" key="3">
    <source>
        <dbReference type="ARBA" id="ARBA00022553"/>
    </source>
</evidence>
<dbReference type="InterPro" id="IPR027417">
    <property type="entry name" value="P-loop_NTPase"/>
</dbReference>
<dbReference type="Gene3D" id="3.40.50.300">
    <property type="entry name" value="P-loop containing nucleotide triphosphate hydrolases"/>
    <property type="match status" value="1"/>
</dbReference>
<evidence type="ECO:0000256" key="10">
    <source>
        <dbReference type="ARBA" id="ARBA00061391"/>
    </source>
</evidence>
<feature type="compositionally biased region" description="Acidic residues" evidence="11">
    <location>
        <begin position="809"/>
        <end position="819"/>
    </location>
</feature>
<dbReference type="PROSITE" id="PS51714">
    <property type="entry name" value="G_BMS1"/>
    <property type="match status" value="1"/>
</dbReference>
<feature type="compositionally biased region" description="Polar residues" evidence="11">
    <location>
        <begin position="468"/>
        <end position="483"/>
    </location>
</feature>
<protein>
    <recommendedName>
        <fullName evidence="12">Bms1-type G domain-containing protein</fullName>
    </recommendedName>
</protein>
<dbReference type="GO" id="GO:0005524">
    <property type="term" value="F:ATP binding"/>
    <property type="evidence" value="ECO:0007669"/>
    <property type="project" value="UniProtKB-KW"/>
</dbReference>
<dbReference type="InterPro" id="IPR039761">
    <property type="entry name" value="Bms1/Tsr1"/>
</dbReference>
<comment type="subcellular location">
    <subcellularLocation>
        <location evidence="1">Nucleus</location>
        <location evidence="1">Nucleolus</location>
    </subcellularLocation>
</comment>
<dbReference type="GO" id="GO:0003924">
    <property type="term" value="F:GTPase activity"/>
    <property type="evidence" value="ECO:0007669"/>
    <property type="project" value="TreeGrafter"/>
</dbReference>
<dbReference type="AlphaFoldDB" id="A0AA88HCN0"/>
<feature type="compositionally biased region" description="Acidic residues" evidence="11">
    <location>
        <begin position="522"/>
        <end position="539"/>
    </location>
</feature>
<evidence type="ECO:0000259" key="12">
    <source>
        <dbReference type="PROSITE" id="PS51714"/>
    </source>
</evidence>
<keyword evidence="4" id="KW-0547">Nucleotide-binding</keyword>
<feature type="compositionally biased region" description="Acidic residues" evidence="11">
    <location>
        <begin position="630"/>
        <end position="662"/>
    </location>
</feature>
<feature type="region of interest" description="Disordered" evidence="11">
    <location>
        <begin position="771"/>
        <end position="819"/>
    </location>
</feature>
<evidence type="ECO:0000256" key="1">
    <source>
        <dbReference type="ARBA" id="ARBA00004604"/>
    </source>
</evidence>
<reference evidence="13" key="1">
    <citation type="submission" date="2023-07" db="EMBL/GenBank/DDBJ databases">
        <title>Chromosome-level genome assembly of Artemia franciscana.</title>
        <authorList>
            <person name="Jo E."/>
        </authorList>
    </citation>
    <scope>NUCLEOTIDE SEQUENCE</scope>
    <source>
        <tissue evidence="13">Whole body</tissue>
    </source>
</reference>
<sequence>MDEDIFDKKKQHRERHAGRKAEKKKGKNEHQQDLTAQQRNPKAFAINSVKKAQRQFHRAQDLKTKKQHIPLVDRTPVEPPPIVVAIVGPPKVGKSTLLRCLIKNFTRQNLSEINGPVTIVCGKKRRVTFIECNNDINSMIDIAKVADLCLLLVDASFGFEMEVFEFLNICQVHGFPRIMGVLTHLDYFKDNKQLKKRKKLLKHRFWTEVYQGAKLFYLSGMVHGEYQRTEVKNLGRFISVMKFRPLQWRTTHPYVFVDRLEDITPPQDLHLDQKCDRTVCFYGFVRGVNFKNHCGVHIPGCGDLRVRDMAFLPDPCPLPEKLKKRSLVDKEKLIYAPMSGVGGIVYDKDAVYIDLGGSHSHKDQKLDKGEDENEMVTSMGDLQAGVDEKIAQSQVQIFTDSAPITSVDAESFKLPSVNVVVDSTGRQRRKAVFSTADEQVMIDEEEEDDSEDLDEEDLDETEAEDSKNTASMVNKSQTVQNESLIFDESEEEDERRSIKKAVRKSDKKISPTKKLRSKLADVLDENESEVEENFDSDAEYDLRDVSDRDDDGSEEEPMRKKAKVVSRRTVQTGNDELRKKLKEVIESVESKLGNQVKKKNRKVSANGLEDLENSVGEYDSDIMTGKLDKEDDESDEEEELSADEEKASDEEEEASDEEEEESGLQWKTNIAQKAAEAFYERQAVGANLRKLIYGSTEQTRNETQGEEEEEIGGLFKIASRATLKANLVTMDEFDCTKWSNAPIQDFTAESVLESVRDCFVTGNWKESENAEELLRMDDDSDFDMEGDFEDLETGEIHKVSDKDQKAISDQEDSDPINKK</sequence>
<keyword evidence="2" id="KW-0690">Ribosome biogenesis</keyword>
<accession>A0AA88HCN0</accession>
<feature type="non-terminal residue" evidence="13">
    <location>
        <position position="819"/>
    </location>
</feature>
<dbReference type="GO" id="GO:0032040">
    <property type="term" value="C:small-subunit processome"/>
    <property type="evidence" value="ECO:0007669"/>
    <property type="project" value="UniProtKB-ARBA"/>
</dbReference>
<dbReference type="GO" id="GO:0034511">
    <property type="term" value="F:U3 snoRNA binding"/>
    <property type="evidence" value="ECO:0007669"/>
    <property type="project" value="TreeGrafter"/>
</dbReference>
<proteinExistence type="inferred from homology"/>
<feature type="region of interest" description="Disordered" evidence="11">
    <location>
        <begin position="590"/>
        <end position="665"/>
    </location>
</feature>
<evidence type="ECO:0000256" key="9">
    <source>
        <dbReference type="ARBA" id="ARBA00049117"/>
    </source>
</evidence>
<evidence type="ECO:0000256" key="6">
    <source>
        <dbReference type="ARBA" id="ARBA00022840"/>
    </source>
</evidence>
<evidence type="ECO:0000256" key="4">
    <source>
        <dbReference type="ARBA" id="ARBA00022741"/>
    </source>
</evidence>
<dbReference type="SMART" id="SM00785">
    <property type="entry name" value="AARP2CN"/>
    <property type="match status" value="1"/>
</dbReference>
<evidence type="ECO:0000256" key="8">
    <source>
        <dbReference type="ARBA" id="ARBA00023242"/>
    </source>
</evidence>
<keyword evidence="3" id="KW-0597">Phosphoprotein</keyword>
<dbReference type="CDD" id="cd01882">
    <property type="entry name" value="BMS1"/>
    <property type="match status" value="1"/>
</dbReference>
<evidence type="ECO:0000313" key="14">
    <source>
        <dbReference type="Proteomes" id="UP001187531"/>
    </source>
</evidence>
<gene>
    <name evidence="13" type="ORF">QYM36_018331</name>
</gene>
<name>A0AA88HCN0_ARTSF</name>
<dbReference type="GO" id="GO:0005654">
    <property type="term" value="C:nucleoplasm"/>
    <property type="evidence" value="ECO:0007669"/>
    <property type="project" value="UniProtKB-ARBA"/>
</dbReference>
<dbReference type="GO" id="GO:0030686">
    <property type="term" value="C:90S preribosome"/>
    <property type="evidence" value="ECO:0007669"/>
    <property type="project" value="TreeGrafter"/>
</dbReference>
<comment type="caution">
    <text evidence="13">The sequence shown here is derived from an EMBL/GenBank/DDBJ whole genome shotgun (WGS) entry which is preliminary data.</text>
</comment>
<dbReference type="FunFam" id="3.40.50.300:FF:000105">
    <property type="entry name" value="BMS1 ribosome biogenesis factor"/>
    <property type="match status" value="1"/>
</dbReference>
<dbReference type="SUPFAM" id="SSF52540">
    <property type="entry name" value="P-loop containing nucleoside triphosphate hydrolases"/>
    <property type="match status" value="1"/>
</dbReference>
<comment type="catalytic activity">
    <reaction evidence="9">
        <text>GTP + H2O = GDP + phosphate + H(+)</text>
        <dbReference type="Rhea" id="RHEA:19669"/>
        <dbReference type="ChEBI" id="CHEBI:15377"/>
        <dbReference type="ChEBI" id="CHEBI:15378"/>
        <dbReference type="ChEBI" id="CHEBI:37565"/>
        <dbReference type="ChEBI" id="CHEBI:43474"/>
        <dbReference type="ChEBI" id="CHEBI:58189"/>
    </reaction>
    <physiologicalReaction direction="left-to-right" evidence="9">
        <dbReference type="Rhea" id="RHEA:19670"/>
    </physiologicalReaction>
</comment>
<feature type="compositionally biased region" description="Acidic residues" evidence="11">
    <location>
        <begin position="778"/>
        <end position="793"/>
    </location>
</feature>
<evidence type="ECO:0000313" key="13">
    <source>
        <dbReference type="EMBL" id="KAK2703126.1"/>
    </source>
</evidence>
<keyword evidence="8" id="KW-0539">Nucleus</keyword>
<dbReference type="EMBL" id="JAVRJZ010000115">
    <property type="protein sequence ID" value="KAK2703126.1"/>
    <property type="molecule type" value="Genomic_DNA"/>
</dbReference>
<keyword evidence="5" id="KW-0378">Hydrolase</keyword>
<dbReference type="InterPro" id="IPR030387">
    <property type="entry name" value="G_Bms1/Tsr1_dom"/>
</dbReference>
<dbReference type="Proteomes" id="UP001187531">
    <property type="component" value="Unassembled WGS sequence"/>
</dbReference>
<dbReference type="PANTHER" id="PTHR12858">
    <property type="entry name" value="RIBOSOME BIOGENESIS PROTEIN"/>
    <property type="match status" value="1"/>
</dbReference>
<evidence type="ECO:0000256" key="2">
    <source>
        <dbReference type="ARBA" id="ARBA00022517"/>
    </source>
</evidence>
<keyword evidence="6" id="KW-0067">ATP-binding</keyword>
<feature type="compositionally biased region" description="Basic residues" evidence="11">
    <location>
        <begin position="9"/>
        <end position="27"/>
    </location>
</feature>
<evidence type="ECO:0000256" key="11">
    <source>
        <dbReference type="SAM" id="MobiDB-lite"/>
    </source>
</evidence>
<feature type="compositionally biased region" description="Basic and acidic residues" evidence="11">
    <location>
        <begin position="794"/>
        <end position="808"/>
    </location>
</feature>
<feature type="region of interest" description="Disordered" evidence="11">
    <location>
        <begin position="1"/>
        <end position="43"/>
    </location>
</feature>
<dbReference type="GO" id="GO:0000479">
    <property type="term" value="P:endonucleolytic cleavage of tricistronic rRNA transcript (SSU-rRNA, 5.8S rRNA, LSU-rRNA)"/>
    <property type="evidence" value="ECO:0007669"/>
    <property type="project" value="TreeGrafter"/>
</dbReference>
<dbReference type="Pfam" id="PF08142">
    <property type="entry name" value="AARP2CN"/>
    <property type="match status" value="1"/>
</dbReference>
<keyword evidence="7" id="KW-0342">GTP-binding</keyword>